<proteinExistence type="predicted"/>
<name>A0A749NIX6_SALER</name>
<evidence type="ECO:0000313" key="6">
    <source>
        <dbReference type="EMBL" id="HAF5971462.1"/>
    </source>
</evidence>
<dbReference type="EMBL" id="DAAVRJ010000001">
    <property type="protein sequence ID" value="HAF5971462.1"/>
    <property type="molecule type" value="Genomic_DNA"/>
</dbReference>
<comment type="caution">
    <text evidence="5">The sequence shown here is derived from an EMBL/GenBank/DDBJ whole genome shotgun (WGS) entry which is preliminary data.</text>
</comment>
<evidence type="ECO:0000313" key="5">
    <source>
        <dbReference type="EMBL" id="HAF5661891.1"/>
    </source>
</evidence>
<sequence>MIDRLELTKNVQFYDLKIPLDNEERQITNNEILSILNSADDNIEPDSDYLINDFRVERNLIDADVNFIYSLRVFPTLRPVYFMGELEGGENFYDTIYAFILILEFDNSIAIIKKSCANISDKLEKDFNLITSHSLAGAFNDSDVSFQKISTRSMTNSDKAIRSRSFESSDLKGAFSTHAAGRSIPYYLKLRQGPTIKTISGSGRLVETSQRISFDDIASWSYHQLCLVRQGGGVKDFLSYFAQQKELNEVMALTQPNALLIESTALYEKIESEGLRIKYKLPDGEDCYLSEKKLNKLFQKLEKVYEIRDDLTIDSAIGSAKIKRNNKTLTIESTILRRLKILSNGKEATLQSFIFKNGFYSITFQDPRYMYFMGNCFEDASGISEINSILDILMPVENMDKVLSEKGTFTKLSTKFSTGSMFDLVEEIHKNDDYIFCDDLGNEWADHITFNKQDSCISFIHSKHGSKTTSASKLHDVVGQAIKNLGYMYFSTPDLLEKVKNKLKKHYVNNNTATKINKIRKGDTRKLKKYLDYLSKDVKLHRKCILSCSFISKNEVKREFGKLRRNLPVKPHVIQLLWILSSFSHAVKEVNAVPVIYCAK</sequence>
<accession>A0A749NIX6</accession>
<protein>
    <recommendedName>
        <fullName evidence="7">Sporadically distributed protein, TIGR04141 family</fullName>
    </recommendedName>
</protein>
<organism evidence="5">
    <name type="scientific">Salmonella enterica</name>
    <name type="common">Salmonella choleraesuis</name>
    <dbReference type="NCBI Taxonomy" id="28901"/>
    <lineage>
        <taxon>Bacteria</taxon>
        <taxon>Pseudomonadati</taxon>
        <taxon>Pseudomonadota</taxon>
        <taxon>Gammaproteobacteria</taxon>
        <taxon>Enterobacterales</taxon>
        <taxon>Enterobacteriaceae</taxon>
        <taxon>Salmonella</taxon>
    </lineage>
</organism>
<evidence type="ECO:0000313" key="1">
    <source>
        <dbReference type="EMBL" id="HAF1425798.1"/>
    </source>
</evidence>
<evidence type="ECO:0000313" key="3">
    <source>
        <dbReference type="EMBL" id="HAF2633509.1"/>
    </source>
</evidence>
<dbReference type="EMBL" id="DAAVUH010000001">
    <property type="protein sequence ID" value="HAF5661891.1"/>
    <property type="molecule type" value="Genomic_DNA"/>
</dbReference>
<reference evidence="5" key="2">
    <citation type="submission" date="2020-02" db="EMBL/GenBank/DDBJ databases">
        <authorList>
            <consortium name="NCBI Pathogen Detection Project"/>
        </authorList>
    </citation>
    <scope>NUCLEOTIDE SEQUENCE</scope>
    <source>
        <strain evidence="3">MA.126 SEB-6</strain>
        <strain evidence="5">MA.132 KAW-3</strain>
        <strain evidence="2">MA.133 KAW-9</strain>
        <strain evidence="1">MA.134 KAK-3</strain>
        <strain evidence="4">MA.135 KAW-10</strain>
        <strain evidence="6">MA.AU142 KAW-22</strain>
    </source>
</reference>
<gene>
    <name evidence="1" type="ORF">G8N45_000232</name>
    <name evidence="3" type="ORF">G8N59_000232</name>
    <name evidence="4" type="ORF">G8N66_000232</name>
    <name evidence="5" type="ORF">G8N89_000232</name>
    <name evidence="2" type="ORF">G8O02_000912</name>
    <name evidence="6" type="ORF">G9E84_000232</name>
</gene>
<dbReference type="EMBL" id="DAAURQ010000001">
    <property type="protein sequence ID" value="HAF2633509.1"/>
    <property type="molecule type" value="Genomic_DNA"/>
</dbReference>
<evidence type="ECO:0008006" key="7">
    <source>
        <dbReference type="Google" id="ProtNLM"/>
    </source>
</evidence>
<dbReference type="AlphaFoldDB" id="A0A749NIX6"/>
<dbReference type="EMBL" id="DAAURI010000001">
    <property type="protein sequence ID" value="HAF2665446.1"/>
    <property type="molecule type" value="Genomic_DNA"/>
</dbReference>
<evidence type="ECO:0000313" key="4">
    <source>
        <dbReference type="EMBL" id="HAF2665446.1"/>
    </source>
</evidence>
<reference evidence="5" key="1">
    <citation type="journal article" date="2018" name="Genome Biol.">
        <title>SKESA: strategic k-mer extension for scrupulous assemblies.</title>
        <authorList>
            <person name="Souvorov A."/>
            <person name="Agarwala R."/>
            <person name="Lipman D.J."/>
        </authorList>
    </citation>
    <scope>NUCLEOTIDE SEQUENCE</scope>
    <source>
        <strain evidence="3">MA.126 SEB-6</strain>
        <strain evidence="5">MA.132 KAW-3</strain>
        <strain evidence="2">MA.133 KAW-9</strain>
        <strain evidence="1">MA.134 KAK-3</strain>
        <strain evidence="4">MA.135 KAW-10</strain>
        <strain evidence="6">MA.AU142 KAW-22</strain>
    </source>
</reference>
<dbReference type="EMBL" id="DAAUMB010000001">
    <property type="protein sequence ID" value="HAF1425798.1"/>
    <property type="molecule type" value="Genomic_DNA"/>
</dbReference>
<evidence type="ECO:0000313" key="2">
    <source>
        <dbReference type="EMBL" id="HAF2462747.1"/>
    </source>
</evidence>
<dbReference type="EMBL" id="DAAURX010000002">
    <property type="protein sequence ID" value="HAF2462747.1"/>
    <property type="molecule type" value="Genomic_DNA"/>
</dbReference>